<evidence type="ECO:0000313" key="9">
    <source>
        <dbReference type="Proteomes" id="UP000027284"/>
    </source>
</evidence>
<keyword evidence="7" id="KW-1133">Transmembrane helix</keyword>
<dbReference type="RefSeq" id="WP_038049004.1">
    <property type="nucleotide sequence ID" value="NZ_JMFG01000017.1"/>
</dbReference>
<organism evidence="8 9">
    <name type="scientific">Thermoanaerobaculum aquaticum</name>
    <dbReference type="NCBI Taxonomy" id="1312852"/>
    <lineage>
        <taxon>Bacteria</taxon>
        <taxon>Pseudomonadati</taxon>
        <taxon>Acidobacteriota</taxon>
        <taxon>Thermoanaerobaculia</taxon>
        <taxon>Thermoanaerobaculales</taxon>
        <taxon>Thermoanaerobaculaceae</taxon>
        <taxon>Thermoanaerobaculum</taxon>
    </lineage>
</organism>
<evidence type="ECO:0000256" key="2">
    <source>
        <dbReference type="ARBA" id="ARBA00022475"/>
    </source>
</evidence>
<dbReference type="InterPro" id="IPR004960">
    <property type="entry name" value="LipA_acyltrans"/>
</dbReference>
<keyword evidence="3" id="KW-0997">Cell inner membrane</keyword>
<dbReference type="OrthoDB" id="9808633at2"/>
<evidence type="ECO:0000256" key="5">
    <source>
        <dbReference type="ARBA" id="ARBA00023136"/>
    </source>
</evidence>
<keyword evidence="4" id="KW-0808">Transferase</keyword>
<keyword evidence="9" id="KW-1185">Reference proteome</keyword>
<evidence type="ECO:0000256" key="4">
    <source>
        <dbReference type="ARBA" id="ARBA00022679"/>
    </source>
</evidence>
<proteinExistence type="predicted"/>
<gene>
    <name evidence="8" type="ORF">EG19_02725</name>
</gene>
<dbReference type="AlphaFoldDB" id="A0A062XWE6"/>
<dbReference type="STRING" id="1312852.EG19_02725"/>
<evidence type="ECO:0000256" key="6">
    <source>
        <dbReference type="ARBA" id="ARBA00023315"/>
    </source>
</evidence>
<comment type="caution">
    <text evidence="8">The sequence shown here is derived from an EMBL/GenBank/DDBJ whole genome shotgun (WGS) entry which is preliminary data.</text>
</comment>
<keyword evidence="7" id="KW-0812">Transmembrane</keyword>
<feature type="transmembrane region" description="Helical" evidence="7">
    <location>
        <begin position="14"/>
        <end position="32"/>
    </location>
</feature>
<dbReference type="GO" id="GO:0009247">
    <property type="term" value="P:glycolipid biosynthetic process"/>
    <property type="evidence" value="ECO:0007669"/>
    <property type="project" value="UniProtKB-ARBA"/>
</dbReference>
<protein>
    <recommendedName>
        <fullName evidence="10">Lipid A biosynthesis acyltransferase</fullName>
    </recommendedName>
</protein>
<keyword evidence="6" id="KW-0012">Acyltransferase</keyword>
<dbReference type="Proteomes" id="UP000027284">
    <property type="component" value="Unassembled WGS sequence"/>
</dbReference>
<evidence type="ECO:0000256" key="7">
    <source>
        <dbReference type="SAM" id="Phobius"/>
    </source>
</evidence>
<dbReference type="CDD" id="cd07984">
    <property type="entry name" value="LPLAT_LABLAT-like"/>
    <property type="match status" value="1"/>
</dbReference>
<dbReference type="PANTHER" id="PTHR30606:SF9">
    <property type="entry name" value="LIPID A BIOSYNTHESIS LAUROYLTRANSFERASE"/>
    <property type="match status" value="1"/>
</dbReference>
<dbReference type="Pfam" id="PF03279">
    <property type="entry name" value="Lip_A_acyltrans"/>
    <property type="match status" value="1"/>
</dbReference>
<comment type="subcellular location">
    <subcellularLocation>
        <location evidence="1">Cell inner membrane</location>
    </subcellularLocation>
</comment>
<name>A0A062XWE6_9BACT</name>
<dbReference type="EMBL" id="JMFG01000017">
    <property type="protein sequence ID" value="KDA53749.1"/>
    <property type="molecule type" value="Genomic_DNA"/>
</dbReference>
<reference evidence="8 9" key="1">
    <citation type="submission" date="2014-04" db="EMBL/GenBank/DDBJ databases">
        <title>The Genome Sequence of Thermoanaerobaculum aquaticum MP-01, The First Cultivated Group 23 Acidobacterium.</title>
        <authorList>
            <person name="Stamps B.W."/>
            <person name="Losey N.A."/>
            <person name="Lawson P.A."/>
            <person name="Stevenson B.S."/>
        </authorList>
    </citation>
    <scope>NUCLEOTIDE SEQUENCE [LARGE SCALE GENOMIC DNA]</scope>
    <source>
        <strain evidence="8 9">MP-01</strain>
    </source>
</reference>
<dbReference type="GO" id="GO:0005886">
    <property type="term" value="C:plasma membrane"/>
    <property type="evidence" value="ECO:0007669"/>
    <property type="project" value="UniProtKB-SubCell"/>
</dbReference>
<evidence type="ECO:0008006" key="10">
    <source>
        <dbReference type="Google" id="ProtNLM"/>
    </source>
</evidence>
<evidence type="ECO:0000313" key="8">
    <source>
        <dbReference type="EMBL" id="KDA53749.1"/>
    </source>
</evidence>
<evidence type="ECO:0000256" key="3">
    <source>
        <dbReference type="ARBA" id="ARBA00022519"/>
    </source>
</evidence>
<keyword evidence="2" id="KW-1003">Cell membrane</keyword>
<evidence type="ECO:0000256" key="1">
    <source>
        <dbReference type="ARBA" id="ARBA00004533"/>
    </source>
</evidence>
<accession>A0A062XWE6</accession>
<dbReference type="PANTHER" id="PTHR30606">
    <property type="entry name" value="LIPID A BIOSYNTHESIS LAUROYL ACYLTRANSFERASE"/>
    <property type="match status" value="1"/>
</dbReference>
<sequence>MQFKMAGSPRWLQAFYRAYFAFWIPALAWAATWWPLSLMYWMARWLVIAPFVLVRPKYMRAVSGNLSRILGLPPEHPQVRRAAWHMMWEHAYHWIDFFRYAQLPPEKVEEHIACLEGWDFFQQARQSGRGTLLLTAHMGNPEVGAIALGKHVEPVHVLYWRDRFEKAEEFRTRMRLLGNVRGIPVDASPLSVVPALRVLRSGGILACHGDRDFNDQGWPVVFFGKETKFPPGPFFLAARGRALVIPTFFLVEPDRRFRVIYEEPFEVPEDVSETALRPYLERWVAILERYVRTYPEQWYCFYPFWGSQ</sequence>
<keyword evidence="5 7" id="KW-0472">Membrane</keyword>
<dbReference type="GO" id="GO:0016746">
    <property type="term" value="F:acyltransferase activity"/>
    <property type="evidence" value="ECO:0007669"/>
    <property type="project" value="UniProtKB-KW"/>
</dbReference>